<evidence type="ECO:0000313" key="7">
    <source>
        <dbReference type="EMBL" id="MBB6142156.1"/>
    </source>
</evidence>
<reference evidence="7 8" key="1">
    <citation type="submission" date="2020-08" db="EMBL/GenBank/DDBJ databases">
        <title>Genomic Encyclopedia of Type Strains, Phase IV (KMG-IV): sequencing the most valuable type-strain genomes for metagenomic binning, comparative biology and taxonomic classification.</title>
        <authorList>
            <person name="Goeker M."/>
        </authorList>
    </citation>
    <scope>NUCLEOTIDE SEQUENCE [LARGE SCALE GENOMIC DNA]</scope>
    <source>
        <strain evidence="7 8">DSM 103733</strain>
    </source>
</reference>
<dbReference type="Gene3D" id="1.10.287.1260">
    <property type="match status" value="1"/>
</dbReference>
<dbReference type="RefSeq" id="WP_082125131.1">
    <property type="nucleotide sequence ID" value="NZ_JACHEK010000001.1"/>
</dbReference>
<organism evidence="7 8">
    <name type="scientific">Silvibacterium bohemicum</name>
    <dbReference type="NCBI Taxonomy" id="1577686"/>
    <lineage>
        <taxon>Bacteria</taxon>
        <taxon>Pseudomonadati</taxon>
        <taxon>Acidobacteriota</taxon>
        <taxon>Terriglobia</taxon>
        <taxon>Terriglobales</taxon>
        <taxon>Acidobacteriaceae</taxon>
        <taxon>Silvibacterium</taxon>
    </lineage>
</organism>
<dbReference type="AlphaFoldDB" id="A0A841JLD4"/>
<dbReference type="InterPro" id="IPR010920">
    <property type="entry name" value="LSM_dom_sf"/>
</dbReference>
<dbReference type="EMBL" id="JACHEK010000001">
    <property type="protein sequence ID" value="MBB6142156.1"/>
    <property type="molecule type" value="Genomic_DNA"/>
</dbReference>
<dbReference type="SUPFAM" id="SSF50182">
    <property type="entry name" value="Sm-like ribonucleoproteins"/>
    <property type="match status" value="1"/>
</dbReference>
<feature type="transmembrane region" description="Helical" evidence="5">
    <location>
        <begin position="144"/>
        <end position="165"/>
    </location>
</feature>
<evidence type="ECO:0000313" key="8">
    <source>
        <dbReference type="Proteomes" id="UP000538666"/>
    </source>
</evidence>
<dbReference type="Proteomes" id="UP000538666">
    <property type="component" value="Unassembled WGS sequence"/>
</dbReference>
<proteinExistence type="predicted"/>
<keyword evidence="2 5" id="KW-0812">Transmembrane</keyword>
<dbReference type="GO" id="GO:0008381">
    <property type="term" value="F:mechanosensitive monoatomic ion channel activity"/>
    <property type="evidence" value="ECO:0007669"/>
    <property type="project" value="UniProtKB-ARBA"/>
</dbReference>
<name>A0A841JLD4_9BACT</name>
<protein>
    <submittedName>
        <fullName evidence="7">Small-conductance mechanosensitive channel</fullName>
    </submittedName>
</protein>
<dbReference type="Gene3D" id="2.30.30.60">
    <property type="match status" value="1"/>
</dbReference>
<feature type="domain" description="Mechanosensitive ion channel MscS" evidence="6">
    <location>
        <begin position="195"/>
        <end position="261"/>
    </location>
</feature>
<dbReference type="GO" id="GO:0016020">
    <property type="term" value="C:membrane"/>
    <property type="evidence" value="ECO:0007669"/>
    <property type="project" value="UniProtKB-SubCell"/>
</dbReference>
<evidence type="ECO:0000259" key="6">
    <source>
        <dbReference type="Pfam" id="PF00924"/>
    </source>
</evidence>
<dbReference type="PANTHER" id="PTHR30566:SF25">
    <property type="entry name" value="INNER MEMBRANE PROTEIN"/>
    <property type="match status" value="1"/>
</dbReference>
<feature type="transmembrane region" description="Helical" evidence="5">
    <location>
        <begin position="67"/>
        <end position="84"/>
    </location>
</feature>
<sequence length="383" mass="43306">MISWILALLRSHQRDWTIGVIILVIAVTVSANAQRILLGSLKRLRPNREGDSGGHSFKIVARIRRPAQALVILTGVGIILPLLGDVPPHYLEILQKALAVLWFLSLGWLLVALVYCAEDFLMMRYDISVSNNLRARRARTQMQLMRRMVITLLIMVDAGLILSVFRDSQMWHYGAGLLASAGLASLVLATAAKTSASNFLAGLQIAITEPIRLDDVVIVEGQWGRIEEITTTYVIVAIWDQRRLVVPLTYFIETPFENWTRNTSDLLGTSFLYVDYSVPVEALRQEFTRVLEESPLWDKRVNALQVTNLSEHTMEIRCLLSAADSSRQFDLRCIVREKMIAFIQKNYPDAFPRTRFSAISRLTEKTPAENDGHLAMQGFDHSR</sequence>
<keyword evidence="3 5" id="KW-1133">Transmembrane helix</keyword>
<dbReference type="PANTHER" id="PTHR30566">
    <property type="entry name" value="YNAI-RELATED MECHANOSENSITIVE ION CHANNEL"/>
    <property type="match status" value="1"/>
</dbReference>
<feature type="transmembrane region" description="Helical" evidence="5">
    <location>
        <begin position="16"/>
        <end position="38"/>
    </location>
</feature>
<feature type="transmembrane region" description="Helical" evidence="5">
    <location>
        <begin position="96"/>
        <end position="117"/>
    </location>
</feature>
<keyword evidence="4 5" id="KW-0472">Membrane</keyword>
<comment type="caution">
    <text evidence="7">The sequence shown here is derived from an EMBL/GenBank/DDBJ whole genome shotgun (WGS) entry which is preliminary data.</text>
</comment>
<evidence type="ECO:0000256" key="3">
    <source>
        <dbReference type="ARBA" id="ARBA00022989"/>
    </source>
</evidence>
<feature type="transmembrane region" description="Helical" evidence="5">
    <location>
        <begin position="171"/>
        <end position="192"/>
    </location>
</feature>
<evidence type="ECO:0000256" key="4">
    <source>
        <dbReference type="ARBA" id="ARBA00023136"/>
    </source>
</evidence>
<evidence type="ECO:0000256" key="1">
    <source>
        <dbReference type="ARBA" id="ARBA00004370"/>
    </source>
</evidence>
<dbReference type="InterPro" id="IPR006685">
    <property type="entry name" value="MscS_channel_2nd"/>
</dbReference>
<keyword evidence="8" id="KW-1185">Reference proteome</keyword>
<dbReference type="Pfam" id="PF00924">
    <property type="entry name" value="MS_channel_2nd"/>
    <property type="match status" value="1"/>
</dbReference>
<comment type="subcellular location">
    <subcellularLocation>
        <location evidence="1">Membrane</location>
    </subcellularLocation>
</comment>
<gene>
    <name evidence="7" type="ORF">HNQ77_000094</name>
</gene>
<accession>A0A841JLD4</accession>
<dbReference type="OrthoDB" id="9792218at2"/>
<evidence type="ECO:0000256" key="2">
    <source>
        <dbReference type="ARBA" id="ARBA00022692"/>
    </source>
</evidence>
<evidence type="ECO:0000256" key="5">
    <source>
        <dbReference type="SAM" id="Phobius"/>
    </source>
</evidence>
<dbReference type="InterPro" id="IPR023408">
    <property type="entry name" value="MscS_beta-dom_sf"/>
</dbReference>